<dbReference type="PANTHER" id="PTHR30026">
    <property type="entry name" value="OUTER MEMBRANE PROTEIN TOLC"/>
    <property type="match status" value="1"/>
</dbReference>
<dbReference type="Pfam" id="PF02321">
    <property type="entry name" value="OEP"/>
    <property type="match status" value="2"/>
</dbReference>
<keyword evidence="6" id="KW-0472">Membrane</keyword>
<dbReference type="AlphaFoldDB" id="A0A0U3MEW3"/>
<dbReference type="PANTHER" id="PTHR30026:SF22">
    <property type="entry name" value="OUTER MEMBRANE EFFLUX PROTEIN"/>
    <property type="match status" value="1"/>
</dbReference>
<evidence type="ECO:0000313" key="8">
    <source>
        <dbReference type="EMBL" id="ALV06889.1"/>
    </source>
</evidence>
<keyword evidence="9" id="KW-1185">Reference proteome</keyword>
<evidence type="ECO:0000256" key="5">
    <source>
        <dbReference type="ARBA" id="ARBA00022692"/>
    </source>
</evidence>
<reference evidence="8 9" key="1">
    <citation type="submission" date="2015-12" db="EMBL/GenBank/DDBJ databases">
        <title>Complete genome of Roseateles depolymerans KCTC 42856.</title>
        <authorList>
            <person name="Kim K.M."/>
        </authorList>
    </citation>
    <scope>NUCLEOTIDE SEQUENCE [LARGE SCALE GENOMIC DNA]</scope>
    <source>
        <strain evidence="8 9">KCTC 42856</strain>
    </source>
</reference>
<evidence type="ECO:0000256" key="3">
    <source>
        <dbReference type="ARBA" id="ARBA00022448"/>
    </source>
</evidence>
<evidence type="ECO:0000256" key="7">
    <source>
        <dbReference type="ARBA" id="ARBA00023237"/>
    </source>
</evidence>
<accession>A0A0U3MEW3</accession>
<dbReference type="KEGG" id="rdp:RD2015_2420"/>
<sequence length="463" mass="49211">MTTHRLFSPTAHCPQKSGINPKQQWVIVLMACGLTGTPTFGAETTETSAAAPVSTEVVSIGLDDGKAAAAAPTEPAVAADAALPWGHAMDDFIATALSADPSMDRARANMNAATQGVTAAKWQFGPTPSLTVEPGGAGHYVQVLRIQQPLYTGGALTANLRSAQIAVQSSQQELAAARRQLKINLVTTWADWVKSSQRAAALEQLTQQHKDLLAMIQRRAAAGTATNADAALAAARLSAVQAEWNQARLESDMQRQQLQRLAHRPVETSLMQALDGDAPPAPTLAGMLDSIQLSPDMAIARAGVDQAHQELAKSKASLLPTLSLRIDKQTGVANDRRVGLVLQSGLTGGLGTFAGINAARSRILAAQAAVSATEQELFSRYQLEFTRHASASASARSAVDTAASSDQVLASYQRQFAAGKRAWLDLLNMVRENHSARQSLLEAAIEERASLYRLRVLMDTRTD</sequence>
<dbReference type="GO" id="GO:1990281">
    <property type="term" value="C:efflux pump complex"/>
    <property type="evidence" value="ECO:0007669"/>
    <property type="project" value="TreeGrafter"/>
</dbReference>
<dbReference type="GO" id="GO:0015562">
    <property type="term" value="F:efflux transmembrane transporter activity"/>
    <property type="evidence" value="ECO:0007669"/>
    <property type="project" value="InterPro"/>
</dbReference>
<organism evidence="8 9">
    <name type="scientific">Roseateles depolymerans</name>
    <dbReference type="NCBI Taxonomy" id="76731"/>
    <lineage>
        <taxon>Bacteria</taxon>
        <taxon>Pseudomonadati</taxon>
        <taxon>Pseudomonadota</taxon>
        <taxon>Betaproteobacteria</taxon>
        <taxon>Burkholderiales</taxon>
        <taxon>Sphaerotilaceae</taxon>
        <taxon>Roseateles</taxon>
    </lineage>
</organism>
<dbReference type="Gene3D" id="1.20.1600.10">
    <property type="entry name" value="Outer membrane efflux proteins (OEP)"/>
    <property type="match status" value="1"/>
</dbReference>
<evidence type="ECO:0000313" key="9">
    <source>
        <dbReference type="Proteomes" id="UP000060699"/>
    </source>
</evidence>
<dbReference type="STRING" id="76731.RD2015_2420"/>
<dbReference type="GO" id="GO:0015288">
    <property type="term" value="F:porin activity"/>
    <property type="evidence" value="ECO:0007669"/>
    <property type="project" value="TreeGrafter"/>
</dbReference>
<dbReference type="GO" id="GO:0009279">
    <property type="term" value="C:cell outer membrane"/>
    <property type="evidence" value="ECO:0007669"/>
    <property type="project" value="UniProtKB-SubCell"/>
</dbReference>
<proteinExistence type="inferred from homology"/>
<keyword evidence="4" id="KW-1134">Transmembrane beta strand</keyword>
<name>A0A0U3MEW3_9BURK</name>
<keyword evidence="3" id="KW-0813">Transport</keyword>
<dbReference type="InterPro" id="IPR051906">
    <property type="entry name" value="TolC-like"/>
</dbReference>
<dbReference type="EMBL" id="CP013729">
    <property type="protein sequence ID" value="ALV06889.1"/>
    <property type="molecule type" value="Genomic_DNA"/>
</dbReference>
<evidence type="ECO:0000256" key="1">
    <source>
        <dbReference type="ARBA" id="ARBA00004442"/>
    </source>
</evidence>
<evidence type="ECO:0000256" key="2">
    <source>
        <dbReference type="ARBA" id="ARBA00007613"/>
    </source>
</evidence>
<protein>
    <submittedName>
        <fullName evidence="8">Uncharacterized protein</fullName>
    </submittedName>
</protein>
<keyword evidence="5" id="KW-0812">Transmembrane</keyword>
<evidence type="ECO:0000256" key="6">
    <source>
        <dbReference type="ARBA" id="ARBA00023136"/>
    </source>
</evidence>
<dbReference type="InterPro" id="IPR003423">
    <property type="entry name" value="OMP_efflux"/>
</dbReference>
<comment type="similarity">
    <text evidence="2">Belongs to the outer membrane factor (OMF) (TC 1.B.17) family.</text>
</comment>
<dbReference type="OrthoDB" id="5296315at2"/>
<dbReference type="SUPFAM" id="SSF56954">
    <property type="entry name" value="Outer membrane efflux proteins (OEP)"/>
    <property type="match status" value="1"/>
</dbReference>
<evidence type="ECO:0000256" key="4">
    <source>
        <dbReference type="ARBA" id="ARBA00022452"/>
    </source>
</evidence>
<gene>
    <name evidence="8" type="ORF">RD2015_2420</name>
</gene>
<keyword evidence="7" id="KW-0998">Cell outer membrane</keyword>
<dbReference type="Proteomes" id="UP000060699">
    <property type="component" value="Chromosome"/>
</dbReference>
<comment type="subcellular location">
    <subcellularLocation>
        <location evidence="1">Cell outer membrane</location>
    </subcellularLocation>
</comment>